<feature type="chain" id="PRO_5002246806" description="Conserved oligomeric Golgi complex subunit 1" evidence="9">
    <location>
        <begin position="33"/>
        <end position="413"/>
    </location>
</feature>
<name>A0A0D2M991_9CHLO</name>
<proteinExistence type="inferred from homology"/>
<evidence type="ECO:0000256" key="8">
    <source>
        <dbReference type="SAM" id="MobiDB-lite"/>
    </source>
</evidence>
<comment type="subcellular location">
    <subcellularLocation>
        <location evidence="1">Golgi apparatus membrane</location>
        <topology evidence="1">Peripheral membrane protein</topology>
    </subcellularLocation>
</comment>
<evidence type="ECO:0000313" key="11">
    <source>
        <dbReference type="Proteomes" id="UP000054498"/>
    </source>
</evidence>
<dbReference type="AlphaFoldDB" id="A0A0D2M991"/>
<evidence type="ECO:0000256" key="6">
    <source>
        <dbReference type="ARBA" id="ARBA00023034"/>
    </source>
</evidence>
<keyword evidence="9" id="KW-0732">Signal</keyword>
<evidence type="ECO:0000256" key="1">
    <source>
        <dbReference type="ARBA" id="ARBA00004395"/>
    </source>
</evidence>
<keyword evidence="6" id="KW-0333">Golgi apparatus</keyword>
<evidence type="ECO:0000256" key="2">
    <source>
        <dbReference type="ARBA" id="ARBA00006653"/>
    </source>
</evidence>
<protein>
    <recommendedName>
        <fullName evidence="3">Conserved oligomeric Golgi complex subunit 1</fullName>
    </recommendedName>
</protein>
<keyword evidence="11" id="KW-1185">Reference proteome</keyword>
<organism evidence="10 11">
    <name type="scientific">Monoraphidium neglectum</name>
    <dbReference type="NCBI Taxonomy" id="145388"/>
    <lineage>
        <taxon>Eukaryota</taxon>
        <taxon>Viridiplantae</taxon>
        <taxon>Chlorophyta</taxon>
        <taxon>core chlorophytes</taxon>
        <taxon>Chlorophyceae</taxon>
        <taxon>CS clade</taxon>
        <taxon>Sphaeropleales</taxon>
        <taxon>Selenastraceae</taxon>
        <taxon>Monoraphidium</taxon>
    </lineage>
</organism>
<keyword evidence="4" id="KW-0813">Transport</keyword>
<dbReference type="Proteomes" id="UP000054498">
    <property type="component" value="Unassembled WGS sequence"/>
</dbReference>
<feature type="region of interest" description="Disordered" evidence="8">
    <location>
        <begin position="114"/>
        <end position="139"/>
    </location>
</feature>
<sequence length="413" mass="39883">MRFPLPAAPSAAALSALMAACWEAERAGGAAAAGDALQLLQWELQGALLEAVAARLGAGDGGGGGGGGAWGVNGEGPVARRQAGAEPVSEKGVLQLLFDLRVIRDVLAGAFPADGTAAPRGGGSGDAAPARSRSLGGSGVPEVASVGPVAAAALAERRRRLLGLEQQLQERLDPIDWATYEPHLWANARAAYFRSSVLLGTLAQLRRAYPDAAAAGVAAAAPPDINAFGVLPVGPRFQYLPIGAPSVAQALAAARQRGGGGAAAAPQLAAALAPGAGGLKGAPSSLAPGASGAAAAASDLAAEYSLADFGSSSTFNSRSAAAAAASPTAAAAAADGGMAGLSAGAGAALGALQARLHGGVLGSAFTGMLGDTGAAAAAQNIAQNIGDLLPGGLMSSGLMTSFTQRGAAAAKRP</sequence>
<keyword evidence="5" id="KW-0653">Protein transport</keyword>
<dbReference type="GO" id="GO:0000139">
    <property type="term" value="C:Golgi membrane"/>
    <property type="evidence" value="ECO:0007669"/>
    <property type="project" value="UniProtKB-SubCell"/>
</dbReference>
<dbReference type="RefSeq" id="XP_013891010.1">
    <property type="nucleotide sequence ID" value="XM_014035556.1"/>
</dbReference>
<dbReference type="InterPro" id="IPR033370">
    <property type="entry name" value="COG1"/>
</dbReference>
<evidence type="ECO:0000256" key="7">
    <source>
        <dbReference type="ARBA" id="ARBA00023136"/>
    </source>
</evidence>
<evidence type="ECO:0000256" key="5">
    <source>
        <dbReference type="ARBA" id="ARBA00022927"/>
    </source>
</evidence>
<dbReference type="EMBL" id="KK106063">
    <property type="protein sequence ID" value="KIY91990.1"/>
    <property type="molecule type" value="Genomic_DNA"/>
</dbReference>
<dbReference type="STRING" id="145388.A0A0D2M991"/>
<comment type="similarity">
    <text evidence="2">Belongs to the COG1 family.</text>
</comment>
<evidence type="ECO:0000256" key="4">
    <source>
        <dbReference type="ARBA" id="ARBA00022448"/>
    </source>
</evidence>
<dbReference type="GO" id="GO:0017119">
    <property type="term" value="C:Golgi transport complex"/>
    <property type="evidence" value="ECO:0007669"/>
    <property type="project" value="InterPro"/>
</dbReference>
<reference evidence="10 11" key="1">
    <citation type="journal article" date="2013" name="BMC Genomics">
        <title>Reconstruction of the lipid metabolism for the microalga Monoraphidium neglectum from its genome sequence reveals characteristics suitable for biofuel production.</title>
        <authorList>
            <person name="Bogen C."/>
            <person name="Al-Dilaimi A."/>
            <person name="Albersmeier A."/>
            <person name="Wichmann J."/>
            <person name="Grundmann M."/>
            <person name="Rupp O."/>
            <person name="Lauersen K.J."/>
            <person name="Blifernez-Klassen O."/>
            <person name="Kalinowski J."/>
            <person name="Goesmann A."/>
            <person name="Mussgnug J.H."/>
            <person name="Kruse O."/>
        </authorList>
    </citation>
    <scope>NUCLEOTIDE SEQUENCE [LARGE SCALE GENOMIC DNA]</scope>
    <source>
        <strain evidence="10 11">SAG 48.87</strain>
    </source>
</reference>
<dbReference type="OrthoDB" id="46189at2759"/>
<dbReference type="PANTHER" id="PTHR31658">
    <property type="entry name" value="CONSERVED OLIGOMERIC GOLGI COMPLEX SUBUNIT 1"/>
    <property type="match status" value="1"/>
</dbReference>
<keyword evidence="7" id="KW-0472">Membrane</keyword>
<gene>
    <name evidence="10" type="ORF">MNEG_15973</name>
</gene>
<dbReference type="GeneID" id="25733687"/>
<evidence type="ECO:0000313" key="10">
    <source>
        <dbReference type="EMBL" id="KIY91990.1"/>
    </source>
</evidence>
<dbReference type="PROSITE" id="PS51257">
    <property type="entry name" value="PROKAR_LIPOPROTEIN"/>
    <property type="match status" value="1"/>
</dbReference>
<dbReference type="GO" id="GO:0015031">
    <property type="term" value="P:protein transport"/>
    <property type="evidence" value="ECO:0007669"/>
    <property type="project" value="UniProtKB-KW"/>
</dbReference>
<accession>A0A0D2M991</accession>
<evidence type="ECO:0000256" key="9">
    <source>
        <dbReference type="SAM" id="SignalP"/>
    </source>
</evidence>
<dbReference type="GO" id="GO:0006891">
    <property type="term" value="P:intra-Golgi vesicle-mediated transport"/>
    <property type="evidence" value="ECO:0007669"/>
    <property type="project" value="InterPro"/>
</dbReference>
<evidence type="ECO:0000256" key="3">
    <source>
        <dbReference type="ARBA" id="ARBA00020978"/>
    </source>
</evidence>
<dbReference type="PANTHER" id="PTHR31658:SF0">
    <property type="entry name" value="CONSERVED OLIGOMERIC GOLGI COMPLEX SUBUNIT 1"/>
    <property type="match status" value="1"/>
</dbReference>
<dbReference type="KEGG" id="mng:MNEG_15973"/>
<feature type="signal peptide" evidence="9">
    <location>
        <begin position="1"/>
        <end position="32"/>
    </location>
</feature>